<protein>
    <submittedName>
        <fullName evidence="10">Acyl-CoA dehydrogenase</fullName>
    </submittedName>
</protein>
<evidence type="ECO:0000313" key="11">
    <source>
        <dbReference type="Proteomes" id="UP000241436"/>
    </source>
</evidence>
<dbReference type="PIRSF" id="PIRSF016578">
    <property type="entry name" value="HsaA"/>
    <property type="match status" value="1"/>
</dbReference>
<dbReference type="Pfam" id="PF02770">
    <property type="entry name" value="Acyl-CoA_dh_M"/>
    <property type="match status" value="1"/>
</dbReference>
<sequence length="383" mass="41723">MDFDLSEEQQAVQTMVREFAEREIAPVAAELDEQEQFPAEIIRELSELGLMGILFPKAYGGTAMDYITYALILEELGRYDASVALTVESHNSLCSNHIYLFGSEAQRRQHLPRLTGGQALGAWAMTEPGSGSDAAGMQATATRDGDQWVLNGTKNFVTQGSVAGIYVIMALTNRAARERGISAFIVEQGTPGLRVGRKEHKMGFRASDTAQIILEGARIPEANLLGELNHGFIDALTILDAGRIGMAALSVGIARGCLEEGLKYAKGRQAFGQPIADFQAIQWKIADMATEIDAARLLLWQAASLKDAGQPFTKEASYAKLFSAETAMKAATEAVQIHGGYGYIKEFPVERYFRDAKFCAIGEGTSEIQRLIIARELLGRAYV</sequence>
<dbReference type="FunFam" id="2.40.110.10:FF:000001">
    <property type="entry name" value="Acyl-CoA dehydrogenase, mitochondrial"/>
    <property type="match status" value="1"/>
</dbReference>
<dbReference type="Proteomes" id="UP000241436">
    <property type="component" value="Unassembled WGS sequence"/>
</dbReference>
<dbReference type="Gene3D" id="2.40.110.10">
    <property type="entry name" value="Butyryl-CoA Dehydrogenase, subunit A, domain 2"/>
    <property type="match status" value="1"/>
</dbReference>
<evidence type="ECO:0000256" key="1">
    <source>
        <dbReference type="ARBA" id="ARBA00001974"/>
    </source>
</evidence>
<dbReference type="GO" id="GO:0050660">
    <property type="term" value="F:flavin adenine dinucleotide binding"/>
    <property type="evidence" value="ECO:0007669"/>
    <property type="project" value="InterPro"/>
</dbReference>
<dbReference type="InterPro" id="IPR036250">
    <property type="entry name" value="AcylCo_DH-like_C"/>
</dbReference>
<dbReference type="SUPFAM" id="SSF56645">
    <property type="entry name" value="Acyl-CoA dehydrogenase NM domain-like"/>
    <property type="match status" value="1"/>
</dbReference>
<evidence type="ECO:0000259" key="9">
    <source>
        <dbReference type="Pfam" id="PF02771"/>
    </source>
</evidence>
<dbReference type="PROSITE" id="PS00072">
    <property type="entry name" value="ACYL_COA_DH_1"/>
    <property type="match status" value="1"/>
</dbReference>
<dbReference type="InterPro" id="IPR006089">
    <property type="entry name" value="Acyl-CoA_DH_CS"/>
</dbReference>
<accession>A0A2T4TZC7</accession>
<dbReference type="GO" id="GO:0003995">
    <property type="term" value="F:acyl-CoA dehydrogenase activity"/>
    <property type="evidence" value="ECO:0007669"/>
    <property type="project" value="InterPro"/>
</dbReference>
<keyword evidence="11" id="KW-1185">Reference proteome</keyword>
<proteinExistence type="inferred from homology"/>
<feature type="domain" description="Acyl-CoA dehydrogenase/oxidase N-terminal" evidence="9">
    <location>
        <begin position="6"/>
        <end position="117"/>
    </location>
</feature>
<organism evidence="10 11">
    <name type="scientific">Candidatus Methylomirabilis limnetica</name>
    <dbReference type="NCBI Taxonomy" id="2033718"/>
    <lineage>
        <taxon>Bacteria</taxon>
        <taxon>Candidatus Methylomirabilota</taxon>
        <taxon>Candidatus Methylomirabilia</taxon>
        <taxon>Candidatus Methylomirabilales</taxon>
        <taxon>Candidatus Methylomirabilaceae</taxon>
        <taxon>Candidatus Methylomirabilis</taxon>
    </lineage>
</organism>
<dbReference type="InterPro" id="IPR037069">
    <property type="entry name" value="AcylCoA_DH/ox_N_sf"/>
</dbReference>
<comment type="caution">
    <text evidence="10">The sequence shown here is derived from an EMBL/GenBank/DDBJ whole genome shotgun (WGS) entry which is preliminary data.</text>
</comment>
<gene>
    <name evidence="10" type="ORF">CLG94_03645</name>
</gene>
<dbReference type="PANTHER" id="PTHR43884:SF12">
    <property type="entry name" value="ISOVALERYL-COA DEHYDROGENASE, MITOCHONDRIAL-RELATED"/>
    <property type="match status" value="1"/>
</dbReference>
<keyword evidence="3 6" id="KW-0285">Flavoprotein</keyword>
<keyword evidence="5 6" id="KW-0560">Oxidoreductase</keyword>
<feature type="domain" description="Acyl-CoA dehydrogenase/oxidase C-terminal" evidence="7">
    <location>
        <begin position="229"/>
        <end position="378"/>
    </location>
</feature>
<feature type="domain" description="Acyl-CoA oxidase/dehydrogenase middle" evidence="8">
    <location>
        <begin position="122"/>
        <end position="215"/>
    </location>
</feature>
<evidence type="ECO:0000256" key="2">
    <source>
        <dbReference type="ARBA" id="ARBA00009347"/>
    </source>
</evidence>
<reference evidence="11" key="2">
    <citation type="journal article" date="2018" name="Environ. Microbiol.">
        <title>Bloom of a denitrifying methanotroph, 'Candidatus Methylomirabilis limnetica', in a deep stratified lake.</title>
        <authorList>
            <person name="Graf J.S."/>
            <person name="Mayr M.J."/>
            <person name="Marchant H.K."/>
            <person name="Tienken D."/>
            <person name="Hach P.F."/>
            <person name="Brand A."/>
            <person name="Schubert C.J."/>
            <person name="Kuypers M.M."/>
            <person name="Milucka J."/>
        </authorList>
    </citation>
    <scope>NUCLEOTIDE SEQUENCE [LARGE SCALE GENOMIC DNA]</scope>
    <source>
        <strain evidence="11">Zug</strain>
    </source>
</reference>
<evidence type="ECO:0000256" key="4">
    <source>
        <dbReference type="ARBA" id="ARBA00022827"/>
    </source>
</evidence>
<dbReference type="InterPro" id="IPR009100">
    <property type="entry name" value="AcylCoA_DH/oxidase_NM_dom_sf"/>
</dbReference>
<dbReference type="Gene3D" id="1.20.140.10">
    <property type="entry name" value="Butyryl-CoA Dehydrogenase, subunit A, domain 3"/>
    <property type="match status" value="1"/>
</dbReference>
<dbReference type="FunFam" id="1.20.140.10:FF:000004">
    <property type="entry name" value="Acyl-CoA dehydrogenase FadE25"/>
    <property type="match status" value="1"/>
</dbReference>
<dbReference type="Pfam" id="PF00441">
    <property type="entry name" value="Acyl-CoA_dh_1"/>
    <property type="match status" value="1"/>
</dbReference>
<evidence type="ECO:0000256" key="6">
    <source>
        <dbReference type="RuleBase" id="RU362125"/>
    </source>
</evidence>
<dbReference type="PROSITE" id="PS00073">
    <property type="entry name" value="ACYL_COA_DH_2"/>
    <property type="match status" value="1"/>
</dbReference>
<dbReference type="InterPro" id="IPR013786">
    <property type="entry name" value="AcylCoA_DH/ox_N"/>
</dbReference>
<reference evidence="10 11" key="1">
    <citation type="submission" date="2017-09" db="EMBL/GenBank/DDBJ databases">
        <title>Bloom of a denitrifying methanotroph, Candidatus Methylomirabilis limnetica, in a deep stratified lake.</title>
        <authorList>
            <person name="Graf J.S."/>
            <person name="Marchant H.K."/>
            <person name="Tienken D."/>
            <person name="Hach P.F."/>
            <person name="Brand A."/>
            <person name="Schubert C.J."/>
            <person name="Kuypers M.M."/>
            <person name="Milucka J."/>
        </authorList>
    </citation>
    <scope>NUCLEOTIDE SEQUENCE [LARGE SCALE GENOMIC DNA]</scope>
    <source>
        <strain evidence="10 11">Zug</strain>
    </source>
</reference>
<name>A0A2T4TZC7_9BACT</name>
<evidence type="ECO:0000256" key="5">
    <source>
        <dbReference type="ARBA" id="ARBA00023002"/>
    </source>
</evidence>
<dbReference type="PANTHER" id="PTHR43884">
    <property type="entry name" value="ACYL-COA DEHYDROGENASE"/>
    <property type="match status" value="1"/>
</dbReference>
<dbReference type="InterPro" id="IPR006091">
    <property type="entry name" value="Acyl-CoA_Oxase/DH_mid-dom"/>
</dbReference>
<dbReference type="RefSeq" id="WP_107561535.1">
    <property type="nucleotide sequence ID" value="NZ_NVQC01000015.1"/>
</dbReference>
<dbReference type="InterPro" id="IPR046373">
    <property type="entry name" value="Acyl-CoA_Oxase/DH_mid-dom_sf"/>
</dbReference>
<evidence type="ECO:0000259" key="8">
    <source>
        <dbReference type="Pfam" id="PF02770"/>
    </source>
</evidence>
<evidence type="ECO:0000256" key="3">
    <source>
        <dbReference type="ARBA" id="ARBA00022630"/>
    </source>
</evidence>
<dbReference type="Gene3D" id="1.10.540.10">
    <property type="entry name" value="Acyl-CoA dehydrogenase/oxidase, N-terminal domain"/>
    <property type="match status" value="1"/>
</dbReference>
<dbReference type="EMBL" id="NVQC01000015">
    <property type="protein sequence ID" value="PTL36464.1"/>
    <property type="molecule type" value="Genomic_DNA"/>
</dbReference>
<dbReference type="Pfam" id="PF02771">
    <property type="entry name" value="Acyl-CoA_dh_N"/>
    <property type="match status" value="1"/>
</dbReference>
<evidence type="ECO:0000259" key="7">
    <source>
        <dbReference type="Pfam" id="PF00441"/>
    </source>
</evidence>
<comment type="cofactor">
    <cofactor evidence="1 6">
        <name>FAD</name>
        <dbReference type="ChEBI" id="CHEBI:57692"/>
    </cofactor>
</comment>
<dbReference type="OrthoDB" id="9802447at2"/>
<dbReference type="SUPFAM" id="SSF47203">
    <property type="entry name" value="Acyl-CoA dehydrogenase C-terminal domain-like"/>
    <property type="match status" value="1"/>
</dbReference>
<keyword evidence="4 6" id="KW-0274">FAD</keyword>
<dbReference type="FunFam" id="1.10.540.10:FF:000002">
    <property type="entry name" value="Acyl-CoA dehydrogenase FadE19"/>
    <property type="match status" value="1"/>
</dbReference>
<evidence type="ECO:0000313" key="10">
    <source>
        <dbReference type="EMBL" id="PTL36464.1"/>
    </source>
</evidence>
<dbReference type="InterPro" id="IPR009075">
    <property type="entry name" value="AcylCo_DH/oxidase_C"/>
</dbReference>
<dbReference type="AlphaFoldDB" id="A0A2T4TZC7"/>
<comment type="similarity">
    <text evidence="2 6">Belongs to the acyl-CoA dehydrogenase family.</text>
</comment>